<evidence type="ECO:0000313" key="6">
    <source>
        <dbReference type="EMBL" id="MDS0244213.1"/>
    </source>
</evidence>
<comment type="caution">
    <text evidence="6">The sequence shown here is derived from an EMBL/GenBank/DDBJ whole genome shotgun (WGS) entry which is preliminary data.</text>
</comment>
<keyword evidence="4" id="KW-0443">Lipid metabolism</keyword>
<evidence type="ECO:0000256" key="2">
    <source>
        <dbReference type="ARBA" id="ARBA00022598"/>
    </source>
</evidence>
<evidence type="ECO:0000256" key="3">
    <source>
        <dbReference type="ARBA" id="ARBA00022832"/>
    </source>
</evidence>
<dbReference type="AlphaFoldDB" id="A0AAJ2LXB8"/>
<dbReference type="GO" id="GO:0005886">
    <property type="term" value="C:plasma membrane"/>
    <property type="evidence" value="ECO:0007669"/>
    <property type="project" value="TreeGrafter"/>
</dbReference>
<evidence type="ECO:0000256" key="4">
    <source>
        <dbReference type="ARBA" id="ARBA00023098"/>
    </source>
</evidence>
<dbReference type="CDD" id="cd05931">
    <property type="entry name" value="FAAL"/>
    <property type="match status" value="1"/>
</dbReference>
<dbReference type="InterPro" id="IPR040097">
    <property type="entry name" value="FAAL/FAAC"/>
</dbReference>
<keyword evidence="3" id="KW-0276">Fatty acid metabolism</keyword>
<evidence type="ECO:0000256" key="1">
    <source>
        <dbReference type="ARBA" id="ARBA00006432"/>
    </source>
</evidence>
<evidence type="ECO:0000313" key="7">
    <source>
        <dbReference type="Proteomes" id="UP001183582"/>
    </source>
</evidence>
<dbReference type="Gene3D" id="3.30.300.30">
    <property type="match status" value="1"/>
</dbReference>
<dbReference type="FunFam" id="3.40.50.12780:FF:000013">
    <property type="entry name" value="Long-chain-fatty-acid--AMP ligase FadD32"/>
    <property type="match status" value="1"/>
</dbReference>
<dbReference type="GO" id="GO:0016874">
    <property type="term" value="F:ligase activity"/>
    <property type="evidence" value="ECO:0007669"/>
    <property type="project" value="UniProtKB-KW"/>
</dbReference>
<dbReference type="Pfam" id="PF00501">
    <property type="entry name" value="AMP-binding"/>
    <property type="match status" value="1"/>
</dbReference>
<dbReference type="InterPro" id="IPR000873">
    <property type="entry name" value="AMP-dep_synth/lig_dom"/>
</dbReference>
<dbReference type="GO" id="GO:0071766">
    <property type="term" value="P:Actinobacterium-type cell wall biogenesis"/>
    <property type="evidence" value="ECO:0007669"/>
    <property type="project" value="UniProtKB-ARBA"/>
</dbReference>
<accession>A0AAJ2LXB8</accession>
<dbReference type="Proteomes" id="UP001183582">
    <property type="component" value="Unassembled WGS sequence"/>
</dbReference>
<dbReference type="RefSeq" id="WP_310890302.1">
    <property type="nucleotide sequence ID" value="NZ_BAAAGR010000001.1"/>
</dbReference>
<dbReference type="PANTHER" id="PTHR22754">
    <property type="entry name" value="DISCO-INTERACTING PROTEIN 2 DIP2 -RELATED"/>
    <property type="match status" value="1"/>
</dbReference>
<dbReference type="PANTHER" id="PTHR22754:SF32">
    <property type="entry name" value="DISCO-INTERACTING PROTEIN 2"/>
    <property type="match status" value="1"/>
</dbReference>
<sequence length="577" mass="61348">MTTDIPNLVAALRQTAERIGDDHGLRFYDTPELSTYRGYAELDRRARAIAERLQRAGHRPGETAVVALQPGLNWADAAYGVLYAGLALVPAPVAGYGATGTMGERIAGIARSAEATVMITEASVAEAIGGDLPGVEVAAYLFEDLVSEGNADGWIEPELTADSLAFLLFTSGSTGDPKGVIGTHGTFLATIWACGELFGMDEDSVLVGWSPLHHIMGLMLQVLNPATLGAQAVITATAQFQRRPVFWLQLISKHRGTVSVAGNFAFALVTQLATADQIEELDLSSLEVLFSGSEPVRSETVNAFLSRFATTGLNPASIAPVMGMTEAMLISAKFPGDELVLRRFDSARLEDGELVPADGEGSVEMVSCGRPSSRTSVVIVDPDTFEPVPDGTIGEIWVASDMVSPGYFRRPDATAETFGHELAGHDGAHMRTGDLAAILDGELYVTGRLKEMIIIRGRNIYPQDLEARAQRLHAAVGIGSSFELEGHPSAVGIVLELDPETAPPATDLADLANAVRDELGTAYSLPSVAVAFVDTGKLPRTATGKVRRRPTRVLIEEGSLDVLHSSGFRPVLATHTH</sequence>
<feature type="domain" description="AMP-dependent synthetase/ligase" evidence="5">
    <location>
        <begin position="38"/>
        <end position="408"/>
    </location>
</feature>
<dbReference type="InterPro" id="IPR045851">
    <property type="entry name" value="AMP-bd_C_sf"/>
</dbReference>
<evidence type="ECO:0000259" key="5">
    <source>
        <dbReference type="Pfam" id="PF00501"/>
    </source>
</evidence>
<reference evidence="6 7" key="1">
    <citation type="submission" date="2021-06" db="EMBL/GenBank/DDBJ databases">
        <title>Genome-based taxonomic framework of Microbacterium strains isolated from marine environment, the description of four new species and reclassification of four preexisting species.</title>
        <authorList>
            <person name="Lee S.D."/>
            <person name="Kim S.-M."/>
            <person name="Byeon Y.-S."/>
            <person name="Yang H.L."/>
            <person name="Kim I.S."/>
        </authorList>
    </citation>
    <scope>NUCLEOTIDE SEQUENCE [LARGE SCALE GENOMIC DNA]</scope>
    <source>
        <strain evidence="6 7">KACC 20514</strain>
    </source>
</reference>
<dbReference type="SUPFAM" id="SSF56801">
    <property type="entry name" value="Acetyl-CoA synthetase-like"/>
    <property type="match status" value="1"/>
</dbReference>
<organism evidence="6 7">
    <name type="scientific">Microbacterium aurantiacum</name>
    <dbReference type="NCBI Taxonomy" id="162393"/>
    <lineage>
        <taxon>Bacteria</taxon>
        <taxon>Bacillati</taxon>
        <taxon>Actinomycetota</taxon>
        <taxon>Actinomycetes</taxon>
        <taxon>Micrococcales</taxon>
        <taxon>Microbacteriaceae</taxon>
        <taxon>Microbacterium</taxon>
    </lineage>
</organism>
<dbReference type="PROSITE" id="PS00455">
    <property type="entry name" value="AMP_BINDING"/>
    <property type="match status" value="1"/>
</dbReference>
<comment type="similarity">
    <text evidence="1">Belongs to the ATP-dependent AMP-binding enzyme family.</text>
</comment>
<dbReference type="GeneID" id="301456789"/>
<dbReference type="GO" id="GO:0070566">
    <property type="term" value="F:adenylyltransferase activity"/>
    <property type="evidence" value="ECO:0007669"/>
    <property type="project" value="TreeGrafter"/>
</dbReference>
<proteinExistence type="inferred from homology"/>
<protein>
    <submittedName>
        <fullName evidence="6">Fatty acyl-AMP ligase</fullName>
    </submittedName>
</protein>
<dbReference type="GO" id="GO:0006633">
    <property type="term" value="P:fatty acid biosynthetic process"/>
    <property type="evidence" value="ECO:0007669"/>
    <property type="project" value="TreeGrafter"/>
</dbReference>
<keyword evidence="2 6" id="KW-0436">Ligase</keyword>
<gene>
    <name evidence="6" type="ORF">KZC50_01145</name>
</gene>
<dbReference type="Gene3D" id="3.40.50.12780">
    <property type="entry name" value="N-terminal domain of ligase-like"/>
    <property type="match status" value="1"/>
</dbReference>
<dbReference type="InterPro" id="IPR042099">
    <property type="entry name" value="ANL_N_sf"/>
</dbReference>
<dbReference type="EMBL" id="JAHWXH010000001">
    <property type="protein sequence ID" value="MDS0244213.1"/>
    <property type="molecule type" value="Genomic_DNA"/>
</dbReference>
<name>A0AAJ2LXB8_9MICO</name>
<dbReference type="InterPro" id="IPR020845">
    <property type="entry name" value="AMP-binding_CS"/>
</dbReference>